<proteinExistence type="predicted"/>
<dbReference type="Proteomes" id="UP000700596">
    <property type="component" value="Unassembled WGS sequence"/>
</dbReference>
<evidence type="ECO:0000313" key="6">
    <source>
        <dbReference type="EMBL" id="KAH7128380.1"/>
    </source>
</evidence>
<dbReference type="PRINTS" id="PR00420">
    <property type="entry name" value="RNGMNOXGNASE"/>
</dbReference>
<dbReference type="GO" id="GO:0071949">
    <property type="term" value="F:FAD binding"/>
    <property type="evidence" value="ECO:0007669"/>
    <property type="project" value="InterPro"/>
</dbReference>
<keyword evidence="3" id="KW-0560">Oxidoreductase</keyword>
<protein>
    <recommendedName>
        <fullName evidence="5">FAD-binding domain-containing protein</fullName>
    </recommendedName>
</protein>
<keyword evidence="4" id="KW-0503">Monooxygenase</keyword>
<dbReference type="InterPro" id="IPR036188">
    <property type="entry name" value="FAD/NAD-bd_sf"/>
</dbReference>
<dbReference type="PANTHER" id="PTHR46972">
    <property type="entry name" value="MONOOXYGENASE ASQM-RELATED"/>
    <property type="match status" value="1"/>
</dbReference>
<evidence type="ECO:0000256" key="3">
    <source>
        <dbReference type="ARBA" id="ARBA00023002"/>
    </source>
</evidence>
<evidence type="ECO:0000256" key="4">
    <source>
        <dbReference type="ARBA" id="ARBA00023033"/>
    </source>
</evidence>
<dbReference type="OrthoDB" id="655030at2759"/>
<reference evidence="6" key="1">
    <citation type="journal article" date="2021" name="Nat. Commun.">
        <title>Genetic determinants of endophytism in the Arabidopsis root mycobiome.</title>
        <authorList>
            <person name="Mesny F."/>
            <person name="Miyauchi S."/>
            <person name="Thiergart T."/>
            <person name="Pickel B."/>
            <person name="Atanasova L."/>
            <person name="Karlsson M."/>
            <person name="Huettel B."/>
            <person name="Barry K.W."/>
            <person name="Haridas S."/>
            <person name="Chen C."/>
            <person name="Bauer D."/>
            <person name="Andreopoulos W."/>
            <person name="Pangilinan J."/>
            <person name="LaButti K."/>
            <person name="Riley R."/>
            <person name="Lipzen A."/>
            <person name="Clum A."/>
            <person name="Drula E."/>
            <person name="Henrissat B."/>
            <person name="Kohler A."/>
            <person name="Grigoriev I.V."/>
            <person name="Martin F.M."/>
            <person name="Hacquard S."/>
        </authorList>
    </citation>
    <scope>NUCLEOTIDE SEQUENCE</scope>
    <source>
        <strain evidence="6">MPI-CAGE-CH-0243</strain>
    </source>
</reference>
<dbReference type="GO" id="GO:0004497">
    <property type="term" value="F:monooxygenase activity"/>
    <property type="evidence" value="ECO:0007669"/>
    <property type="project" value="UniProtKB-KW"/>
</dbReference>
<dbReference type="PANTHER" id="PTHR46972:SF1">
    <property type="entry name" value="FAD DEPENDENT OXIDOREDUCTASE DOMAIN-CONTAINING PROTEIN"/>
    <property type="match status" value="1"/>
</dbReference>
<dbReference type="InterPro" id="IPR002938">
    <property type="entry name" value="FAD-bd"/>
</dbReference>
<comment type="caution">
    <text evidence="6">The sequence shown here is derived from an EMBL/GenBank/DDBJ whole genome shotgun (WGS) entry which is preliminary data.</text>
</comment>
<feature type="domain" description="FAD-binding" evidence="5">
    <location>
        <begin position="5"/>
        <end position="171"/>
    </location>
</feature>
<evidence type="ECO:0000259" key="5">
    <source>
        <dbReference type="Pfam" id="PF01494"/>
    </source>
</evidence>
<dbReference type="Gene3D" id="3.50.50.60">
    <property type="entry name" value="FAD/NAD(P)-binding domain"/>
    <property type="match status" value="1"/>
</dbReference>
<keyword evidence="2" id="KW-0274">FAD</keyword>
<dbReference type="SUPFAM" id="SSF51905">
    <property type="entry name" value="FAD/NAD(P)-binding domain"/>
    <property type="match status" value="1"/>
</dbReference>
<organism evidence="6 7">
    <name type="scientific">Dendryphion nanum</name>
    <dbReference type="NCBI Taxonomy" id="256645"/>
    <lineage>
        <taxon>Eukaryota</taxon>
        <taxon>Fungi</taxon>
        <taxon>Dikarya</taxon>
        <taxon>Ascomycota</taxon>
        <taxon>Pezizomycotina</taxon>
        <taxon>Dothideomycetes</taxon>
        <taxon>Pleosporomycetidae</taxon>
        <taxon>Pleosporales</taxon>
        <taxon>Torulaceae</taxon>
        <taxon>Dendryphion</taxon>
    </lineage>
</organism>
<name>A0A9P9DZ14_9PLEO</name>
<dbReference type="AlphaFoldDB" id="A0A9P9DZ14"/>
<evidence type="ECO:0000256" key="2">
    <source>
        <dbReference type="ARBA" id="ARBA00022827"/>
    </source>
</evidence>
<sequence length="415" mass="46348">MVPKIAIIGAGPGGCMLARLLHQSSIPSTIFESESSIDYRSQGGTLDLRASTGLVAMKEAGLYDAFIAHARFDGEYLHVSDKHQNTWMRRQPTKPGKKNAVPEAPEIDRAVLRRILLESLPDGVVKWGFKLDHVGTDRSLHFKNGVVETGFDLVVGADGAWSRVRNLLSEEKPFYSGVGGHMMKIPEGTGDNWERAAKWVNRGSAFTYSDRKSINGQQIGDGSLSVSVWAVKEENWMETSKFDVNDLATVKKELLQEFHDWAPDQRNLIECCEGTVDSRNLYMLPLGFQWQHRKGVTLLGDAAHLMTPFAGIGVNTAFWDALLLTRAIVDTVKSGSDADLDSHVEKYEVEMWKIAKAAQELTYYTMKDVLFHPDAPRATIESWVLRHIKADVPSWAFPFVAAGVHVGYFFYKIFV</sequence>
<dbReference type="EMBL" id="JAGMWT010000005">
    <property type="protein sequence ID" value="KAH7128380.1"/>
    <property type="molecule type" value="Genomic_DNA"/>
</dbReference>
<evidence type="ECO:0000256" key="1">
    <source>
        <dbReference type="ARBA" id="ARBA00022630"/>
    </source>
</evidence>
<keyword evidence="7" id="KW-1185">Reference proteome</keyword>
<evidence type="ECO:0000313" key="7">
    <source>
        <dbReference type="Proteomes" id="UP000700596"/>
    </source>
</evidence>
<feature type="domain" description="FAD-binding" evidence="5">
    <location>
        <begin position="295"/>
        <end position="353"/>
    </location>
</feature>
<gene>
    <name evidence="6" type="ORF">B0J11DRAFT_458918</name>
</gene>
<keyword evidence="1" id="KW-0285">Flavoprotein</keyword>
<accession>A0A9P9DZ14</accession>
<dbReference type="Pfam" id="PF01494">
    <property type="entry name" value="FAD_binding_3"/>
    <property type="match status" value="2"/>
</dbReference>